<dbReference type="GO" id="GO:0005783">
    <property type="term" value="C:endoplasmic reticulum"/>
    <property type="evidence" value="ECO:0007669"/>
    <property type="project" value="TreeGrafter"/>
</dbReference>
<feature type="compositionally biased region" description="Pro residues" evidence="6">
    <location>
        <begin position="150"/>
        <end position="159"/>
    </location>
</feature>
<proteinExistence type="predicted"/>
<protein>
    <recommendedName>
        <fullName evidence="9">EXPERA domain-containing protein</fullName>
    </recommendedName>
</protein>
<dbReference type="Proteomes" id="UP001189122">
    <property type="component" value="Unassembled WGS sequence"/>
</dbReference>
<feature type="signal peptide" evidence="8">
    <location>
        <begin position="1"/>
        <end position="30"/>
    </location>
</feature>
<dbReference type="PANTHER" id="PTHR31204">
    <property type="entry name" value="SIGMA INTRACELLULAR RECEPTOR 2"/>
    <property type="match status" value="1"/>
</dbReference>
<accession>A0A7I8IKG2</accession>
<evidence type="ECO:0000256" key="1">
    <source>
        <dbReference type="ARBA" id="ARBA00004141"/>
    </source>
</evidence>
<keyword evidence="11" id="KW-1185">Reference proteome</keyword>
<feature type="region of interest" description="Disordered" evidence="6">
    <location>
        <begin position="147"/>
        <end position="167"/>
    </location>
</feature>
<evidence type="ECO:0000259" key="9">
    <source>
        <dbReference type="PROSITE" id="PS51751"/>
    </source>
</evidence>
<keyword evidence="3 5" id="KW-1133">Transmembrane helix</keyword>
<organism evidence="10">
    <name type="scientific">Spirodela intermedia</name>
    <name type="common">Intermediate duckweed</name>
    <dbReference type="NCBI Taxonomy" id="51605"/>
    <lineage>
        <taxon>Eukaryota</taxon>
        <taxon>Viridiplantae</taxon>
        <taxon>Streptophyta</taxon>
        <taxon>Embryophyta</taxon>
        <taxon>Tracheophyta</taxon>
        <taxon>Spermatophyta</taxon>
        <taxon>Magnoliopsida</taxon>
        <taxon>Liliopsida</taxon>
        <taxon>Araceae</taxon>
        <taxon>Lemnoideae</taxon>
        <taxon>Spirodela</taxon>
    </lineage>
</organism>
<sequence length="179" mass="19838">MAALSWKTVDVAVLLPFFLLLSVSVPLMDSQSCLPPHLVPQVLSDLRRWYAAEFGDYLISESPSFFLGLLWVELLFVWPISIVAAYAIATGGRRWLPKACLMAGVSVATSMAAIMTEIVNSGRGSTKLLQMYAPFAGFAVVATCEGSSHPLPPARPPLIQPRGRRRRRRRRVGIYDFHH</sequence>
<dbReference type="Pfam" id="PF05241">
    <property type="entry name" value="EBP"/>
    <property type="match status" value="1"/>
</dbReference>
<dbReference type="PANTHER" id="PTHR31204:SF1">
    <property type="entry name" value="SIGMA INTRACELLULAR RECEPTOR 2"/>
    <property type="match status" value="1"/>
</dbReference>
<name>A0A7I8IKG2_SPIIN</name>
<evidence type="ECO:0000256" key="6">
    <source>
        <dbReference type="SAM" id="MobiDB-lite"/>
    </source>
</evidence>
<dbReference type="EMBL" id="CACRZD030000004">
    <property type="protein sequence ID" value="CAA6658253.1"/>
    <property type="molecule type" value="Genomic_DNA"/>
</dbReference>
<dbReference type="EMBL" id="LR743591">
    <property type="protein sequence ID" value="CAA2618533.1"/>
    <property type="molecule type" value="Genomic_DNA"/>
</dbReference>
<dbReference type="InterPro" id="IPR051987">
    <property type="entry name" value="Sigma-2_receptor-like"/>
</dbReference>
<evidence type="ECO:0000256" key="5">
    <source>
        <dbReference type="PROSITE-ProRule" id="PRU01087"/>
    </source>
</evidence>
<feature type="transmembrane region" description="Helical" evidence="7">
    <location>
        <begin position="65"/>
        <end position="88"/>
    </location>
</feature>
<comment type="subcellular location">
    <subcellularLocation>
        <location evidence="1">Membrane</location>
        <topology evidence="1">Multi-pass membrane protein</topology>
    </subcellularLocation>
</comment>
<evidence type="ECO:0000256" key="4">
    <source>
        <dbReference type="ARBA" id="ARBA00023136"/>
    </source>
</evidence>
<feature type="chain" id="PRO_5029878117" description="EXPERA domain-containing protein" evidence="8">
    <location>
        <begin position="31"/>
        <end position="179"/>
    </location>
</feature>
<dbReference type="GO" id="GO:0016020">
    <property type="term" value="C:membrane"/>
    <property type="evidence" value="ECO:0007669"/>
    <property type="project" value="UniProtKB-SubCell"/>
</dbReference>
<reference evidence="10 11" key="1">
    <citation type="submission" date="2019-12" db="EMBL/GenBank/DDBJ databases">
        <authorList>
            <person name="Scholz U."/>
            <person name="Mascher M."/>
            <person name="Fiebig A."/>
        </authorList>
    </citation>
    <scope>NUCLEOTIDE SEQUENCE</scope>
</reference>
<evidence type="ECO:0000313" key="11">
    <source>
        <dbReference type="Proteomes" id="UP001189122"/>
    </source>
</evidence>
<evidence type="ECO:0000313" key="10">
    <source>
        <dbReference type="EMBL" id="CAA2618533.1"/>
    </source>
</evidence>
<keyword evidence="2 5" id="KW-0812">Transmembrane</keyword>
<dbReference type="PROSITE" id="PS51751">
    <property type="entry name" value="EXPERA"/>
    <property type="match status" value="1"/>
</dbReference>
<keyword evidence="8" id="KW-0732">Signal</keyword>
<dbReference type="AlphaFoldDB" id="A0A7I8IKG2"/>
<evidence type="ECO:0000256" key="8">
    <source>
        <dbReference type="SAM" id="SignalP"/>
    </source>
</evidence>
<evidence type="ECO:0000256" key="3">
    <source>
        <dbReference type="ARBA" id="ARBA00022989"/>
    </source>
</evidence>
<feature type="domain" description="EXPERA" evidence="9">
    <location>
        <begin position="9"/>
        <end position="143"/>
    </location>
</feature>
<keyword evidence="4 5" id="KW-0472">Membrane</keyword>
<gene>
    <name evidence="10" type="ORF">SI7747_04004700</name>
</gene>
<dbReference type="InterPro" id="IPR033118">
    <property type="entry name" value="EXPERA"/>
</dbReference>
<evidence type="ECO:0000256" key="2">
    <source>
        <dbReference type="ARBA" id="ARBA00022692"/>
    </source>
</evidence>
<evidence type="ECO:0000256" key="7">
    <source>
        <dbReference type="SAM" id="Phobius"/>
    </source>
</evidence>